<sequence>MKAIRIKFFQGTASFKEPLWNGTLLPTRPLPPYSTVIGMIHTLCQWEELHRIKLSLTCTNEHLGSPQSTFNKGYIGGVTFGTINDEAKARWSTIVEGAFDDYIGFTSRLYITELLVDRCYTLHICVEDENEFNQIFKAFNYPPVYPSLGRWEDSIRIDDVKIVEVKEELTHGKLNCYTWLPVKDNSVERIGSVWKIPTYYKIVRDKRRFEYIKCYLGERGALASYRLDEDNEQLILI</sequence>
<organism evidence="2 3">
    <name type="scientific">Anaerobutyricum hallii</name>
    <dbReference type="NCBI Taxonomy" id="39488"/>
    <lineage>
        <taxon>Bacteria</taxon>
        <taxon>Bacillati</taxon>
        <taxon>Bacillota</taxon>
        <taxon>Clostridia</taxon>
        <taxon>Lachnospirales</taxon>
        <taxon>Lachnospiraceae</taxon>
        <taxon>Anaerobutyricum</taxon>
    </lineage>
</organism>
<evidence type="ECO:0000256" key="1">
    <source>
        <dbReference type="ARBA" id="ARBA00023118"/>
    </source>
</evidence>
<reference evidence="2 3" key="1">
    <citation type="submission" date="2018-08" db="EMBL/GenBank/DDBJ databases">
        <title>A genome reference for cultivated species of the human gut microbiota.</title>
        <authorList>
            <person name="Zou Y."/>
            <person name="Xue W."/>
            <person name="Luo G."/>
        </authorList>
    </citation>
    <scope>NUCLEOTIDE SEQUENCE [LARGE SCALE GENOMIC DNA]</scope>
    <source>
        <strain evidence="2 3">TM10-1AC</strain>
    </source>
</reference>
<dbReference type="Proteomes" id="UP000262524">
    <property type="component" value="Unassembled WGS sequence"/>
</dbReference>
<evidence type="ECO:0000313" key="2">
    <source>
        <dbReference type="EMBL" id="RGI71652.1"/>
    </source>
</evidence>
<proteinExistence type="predicted"/>
<keyword evidence="1" id="KW-0051">Antiviral defense</keyword>
<name>A0A374MJJ9_9FIRM</name>
<protein>
    <submittedName>
        <fullName evidence="2">CRISPR-associated protein Cas5</fullName>
    </submittedName>
</protein>
<dbReference type="InterPro" id="IPR013422">
    <property type="entry name" value="CRISPR-assoc_prot_Cas5_N"/>
</dbReference>
<gene>
    <name evidence="2" type="primary">cas5</name>
    <name evidence="2" type="ORF">DXD91_16975</name>
</gene>
<evidence type="ECO:0000313" key="3">
    <source>
        <dbReference type="Proteomes" id="UP000262524"/>
    </source>
</evidence>
<dbReference type="GO" id="GO:0051607">
    <property type="term" value="P:defense response to virus"/>
    <property type="evidence" value="ECO:0007669"/>
    <property type="project" value="UniProtKB-KW"/>
</dbReference>
<accession>A0A374MJJ9</accession>
<dbReference type="EMBL" id="QSOE01000305">
    <property type="protein sequence ID" value="RGI71652.1"/>
    <property type="molecule type" value="Genomic_DNA"/>
</dbReference>
<dbReference type="NCBIfam" id="TIGR02593">
    <property type="entry name" value="CRISPR_cas5"/>
    <property type="match status" value="1"/>
</dbReference>
<dbReference type="AlphaFoldDB" id="A0A374MJJ9"/>
<comment type="caution">
    <text evidence="2">The sequence shown here is derived from an EMBL/GenBank/DDBJ whole genome shotgun (WGS) entry which is preliminary data.</text>
</comment>
<dbReference type="RefSeq" id="WP_117983918.1">
    <property type="nucleotide sequence ID" value="NZ_QSOE01000305.1"/>
</dbReference>